<evidence type="ECO:0000313" key="1">
    <source>
        <dbReference type="EMBL" id="CAB4157703.1"/>
    </source>
</evidence>
<reference evidence="1" key="1">
    <citation type="submission" date="2020-04" db="EMBL/GenBank/DDBJ databases">
        <authorList>
            <person name="Chiriac C."/>
            <person name="Salcher M."/>
            <person name="Ghai R."/>
            <person name="Kavagutti S V."/>
        </authorList>
    </citation>
    <scope>NUCLEOTIDE SEQUENCE</scope>
</reference>
<accession>A0A6J5NFL1</accession>
<name>A0A6J5NFL1_9CAUD</name>
<sequence length="51" mass="5783">MSDKLGKDNLIALRLNNTQMRAVKAFAKQHNASISEVIRISIEMMIPEAKR</sequence>
<proteinExistence type="predicted"/>
<organism evidence="1">
    <name type="scientific">uncultured Caudovirales phage</name>
    <dbReference type="NCBI Taxonomy" id="2100421"/>
    <lineage>
        <taxon>Viruses</taxon>
        <taxon>Duplodnaviria</taxon>
        <taxon>Heunggongvirae</taxon>
        <taxon>Uroviricota</taxon>
        <taxon>Caudoviricetes</taxon>
        <taxon>Peduoviridae</taxon>
        <taxon>Maltschvirus</taxon>
        <taxon>Maltschvirus maltsch</taxon>
    </lineage>
</organism>
<gene>
    <name evidence="1" type="ORF">UFOVP688_42</name>
</gene>
<dbReference type="EMBL" id="LR796659">
    <property type="protein sequence ID" value="CAB4157703.1"/>
    <property type="molecule type" value="Genomic_DNA"/>
</dbReference>
<protein>
    <submittedName>
        <fullName evidence="1">Uncharacterized protein</fullName>
    </submittedName>
</protein>